<proteinExistence type="predicted"/>
<evidence type="ECO:0000313" key="1">
    <source>
        <dbReference type="EMBL" id="RDY67523.1"/>
    </source>
</evidence>
<dbReference type="EMBL" id="QTJR01000005">
    <property type="protein sequence ID" value="RDY67523.1"/>
    <property type="molecule type" value="Genomic_DNA"/>
</dbReference>
<dbReference type="AlphaFoldDB" id="A0A3D8VDP2"/>
<name>A0A3D8VDP2_9GAMM</name>
<comment type="caution">
    <text evidence="1">The sequence shown here is derived from an EMBL/GenBank/DDBJ whole genome shotgun (WGS) entry which is preliminary data.</text>
</comment>
<gene>
    <name evidence="1" type="ORF">DX912_09660</name>
</gene>
<dbReference type="RefSeq" id="WP_115842290.1">
    <property type="nucleotide sequence ID" value="NZ_JARQWX010000004.1"/>
</dbReference>
<keyword evidence="2" id="KW-1185">Reference proteome</keyword>
<protein>
    <submittedName>
        <fullName evidence="1">Uncharacterized protein</fullName>
    </submittedName>
</protein>
<organism evidence="1 2">
    <name type="scientific">Lysobacter soli</name>
    <dbReference type="NCBI Taxonomy" id="453783"/>
    <lineage>
        <taxon>Bacteria</taxon>
        <taxon>Pseudomonadati</taxon>
        <taxon>Pseudomonadota</taxon>
        <taxon>Gammaproteobacteria</taxon>
        <taxon>Lysobacterales</taxon>
        <taxon>Lysobacteraceae</taxon>
        <taxon>Lysobacter</taxon>
    </lineage>
</organism>
<dbReference type="Proteomes" id="UP000256829">
    <property type="component" value="Unassembled WGS sequence"/>
</dbReference>
<accession>A0A3D8VDP2</accession>
<evidence type="ECO:0000313" key="2">
    <source>
        <dbReference type="Proteomes" id="UP000256829"/>
    </source>
</evidence>
<reference evidence="1 2" key="1">
    <citation type="submission" date="2018-08" db="EMBL/GenBank/DDBJ databases">
        <title>Lysobacter soli KCTC 22011, whole genome shotgun sequence.</title>
        <authorList>
            <person name="Zhang X."/>
            <person name="Feng G."/>
            <person name="Zhu H."/>
        </authorList>
    </citation>
    <scope>NUCLEOTIDE SEQUENCE [LARGE SCALE GENOMIC DNA]</scope>
    <source>
        <strain evidence="1 2">KCTC 22011</strain>
    </source>
</reference>
<sequence>MSRPTDSERGARLALDICDQQIRQPDLFPGALDVGFWLEIHHAAVAELLDADLLRQAVTA</sequence>